<evidence type="ECO:0000313" key="1">
    <source>
        <dbReference type="EMBL" id="MPM41587.1"/>
    </source>
</evidence>
<dbReference type="Gene3D" id="3.20.20.140">
    <property type="entry name" value="Metal-dependent hydrolases"/>
    <property type="match status" value="1"/>
</dbReference>
<dbReference type="SUPFAM" id="SSF89550">
    <property type="entry name" value="PHP domain-like"/>
    <property type="match status" value="1"/>
</dbReference>
<dbReference type="CDD" id="cd07432">
    <property type="entry name" value="PHP_HisPPase"/>
    <property type="match status" value="1"/>
</dbReference>
<dbReference type="InterPro" id="IPR016195">
    <property type="entry name" value="Pol/histidinol_Pase-like"/>
</dbReference>
<dbReference type="PANTHER" id="PTHR42924:SF3">
    <property type="entry name" value="POLYMERASE_HISTIDINOL PHOSPHATASE N-TERMINAL DOMAIN-CONTAINING PROTEIN"/>
    <property type="match status" value="1"/>
</dbReference>
<name>A0A644ZLJ7_9ZZZZ</name>
<dbReference type="GO" id="GO:0035312">
    <property type="term" value="F:5'-3' DNA exonuclease activity"/>
    <property type="evidence" value="ECO:0007669"/>
    <property type="project" value="TreeGrafter"/>
</dbReference>
<dbReference type="InterPro" id="IPR052018">
    <property type="entry name" value="PHP_domain"/>
</dbReference>
<protein>
    <recommendedName>
        <fullName evidence="2">PHP domain-containing protein</fullName>
    </recommendedName>
</protein>
<dbReference type="AlphaFoldDB" id="A0A644ZLJ7"/>
<accession>A0A644ZLJ7</accession>
<organism evidence="1">
    <name type="scientific">bioreactor metagenome</name>
    <dbReference type="NCBI Taxonomy" id="1076179"/>
    <lineage>
        <taxon>unclassified sequences</taxon>
        <taxon>metagenomes</taxon>
        <taxon>ecological metagenomes</taxon>
    </lineage>
</organism>
<sequence length="249" mass="28081">MNIYRYETHLHTKEASACSVSSAVELVHAYHHAGYAGIIITDHFYHGNTAVDRRLPWKEWVQRFCLGFETAEQEGKKFGLSVFFGWEINFSGDEYLIYGLDKAWLLSHPQVIKYDHQTLFSEVNEAGGLMVQAHPFRERYYLSEIHLHPAVVHAVEVVNAENDEEFDRKAFAYAKRYGLSMTGGSDLHDADKISNTSYGMDFSYPLSSLQAFIGAVKGGKGYSLVGSETRLMDPKSEKSGLPVHLHPAN</sequence>
<comment type="caution">
    <text evidence="1">The sequence shown here is derived from an EMBL/GenBank/DDBJ whole genome shotgun (WGS) entry which is preliminary data.</text>
</comment>
<gene>
    <name evidence="1" type="ORF">SDC9_88242</name>
</gene>
<dbReference type="GO" id="GO:0004534">
    <property type="term" value="F:5'-3' RNA exonuclease activity"/>
    <property type="evidence" value="ECO:0007669"/>
    <property type="project" value="TreeGrafter"/>
</dbReference>
<dbReference type="EMBL" id="VSSQ01009424">
    <property type="protein sequence ID" value="MPM41587.1"/>
    <property type="molecule type" value="Genomic_DNA"/>
</dbReference>
<reference evidence="1" key="1">
    <citation type="submission" date="2019-08" db="EMBL/GenBank/DDBJ databases">
        <authorList>
            <person name="Kucharzyk K."/>
            <person name="Murdoch R.W."/>
            <person name="Higgins S."/>
            <person name="Loffler F."/>
        </authorList>
    </citation>
    <scope>NUCLEOTIDE SEQUENCE</scope>
</reference>
<proteinExistence type="predicted"/>
<evidence type="ECO:0008006" key="2">
    <source>
        <dbReference type="Google" id="ProtNLM"/>
    </source>
</evidence>
<dbReference type="PANTHER" id="PTHR42924">
    <property type="entry name" value="EXONUCLEASE"/>
    <property type="match status" value="1"/>
</dbReference>